<reference evidence="1" key="1">
    <citation type="journal article" date="2023" name="bioRxiv">
        <title>Improved chromosome-level genome assembly for marigold (Tagetes erecta).</title>
        <authorList>
            <person name="Jiang F."/>
            <person name="Yuan L."/>
            <person name="Wang S."/>
            <person name="Wang H."/>
            <person name="Xu D."/>
            <person name="Wang A."/>
            <person name="Fan W."/>
        </authorList>
    </citation>
    <scope>NUCLEOTIDE SEQUENCE</scope>
    <source>
        <strain evidence="1">WSJ</strain>
        <tissue evidence="1">Leaf</tissue>
    </source>
</reference>
<comment type="caution">
    <text evidence="1">The sequence shown here is derived from an EMBL/GenBank/DDBJ whole genome shotgun (WGS) entry which is preliminary data.</text>
</comment>
<evidence type="ECO:0000313" key="1">
    <source>
        <dbReference type="EMBL" id="KAK1423516.1"/>
    </source>
</evidence>
<name>A0AAD8KLE7_TARER</name>
<sequence length="83" mass="9651">MDTTLRPVCVEIDESTEHLLISCPSAFMAWLFVSTWCKIKPTYAFSIKDLLDIHKMIDASKNKRDYSICHPHGMLEFMEARNE</sequence>
<accession>A0AAD8KLE7</accession>
<keyword evidence="2" id="KW-1185">Reference proteome</keyword>
<gene>
    <name evidence="1" type="ORF">QVD17_18819</name>
</gene>
<protein>
    <submittedName>
        <fullName evidence="1">Uncharacterized protein</fullName>
    </submittedName>
</protein>
<dbReference type="Proteomes" id="UP001229421">
    <property type="component" value="Unassembled WGS sequence"/>
</dbReference>
<proteinExistence type="predicted"/>
<organism evidence="1 2">
    <name type="scientific">Tagetes erecta</name>
    <name type="common">African marigold</name>
    <dbReference type="NCBI Taxonomy" id="13708"/>
    <lineage>
        <taxon>Eukaryota</taxon>
        <taxon>Viridiplantae</taxon>
        <taxon>Streptophyta</taxon>
        <taxon>Embryophyta</taxon>
        <taxon>Tracheophyta</taxon>
        <taxon>Spermatophyta</taxon>
        <taxon>Magnoliopsida</taxon>
        <taxon>eudicotyledons</taxon>
        <taxon>Gunneridae</taxon>
        <taxon>Pentapetalae</taxon>
        <taxon>asterids</taxon>
        <taxon>campanulids</taxon>
        <taxon>Asterales</taxon>
        <taxon>Asteraceae</taxon>
        <taxon>Asteroideae</taxon>
        <taxon>Heliantheae alliance</taxon>
        <taxon>Tageteae</taxon>
        <taxon>Tagetes</taxon>
    </lineage>
</organism>
<dbReference type="AlphaFoldDB" id="A0AAD8KLE7"/>
<dbReference type="EMBL" id="JAUHHV010000005">
    <property type="protein sequence ID" value="KAK1423516.1"/>
    <property type="molecule type" value="Genomic_DNA"/>
</dbReference>
<evidence type="ECO:0000313" key="2">
    <source>
        <dbReference type="Proteomes" id="UP001229421"/>
    </source>
</evidence>